<feature type="domain" description="Cytochrome b5 heme-binding" evidence="14">
    <location>
        <begin position="2"/>
        <end position="78"/>
    </location>
</feature>
<keyword evidence="3" id="KW-0349">Heme</keyword>
<protein>
    <recommendedName>
        <fullName evidence="13">Cytochrome b5</fullName>
    </recommendedName>
</protein>
<evidence type="ECO:0000256" key="6">
    <source>
        <dbReference type="ARBA" id="ARBA00022824"/>
    </source>
</evidence>
<keyword evidence="2" id="KW-0813">Transport</keyword>
<keyword evidence="4" id="KW-0812">Transmembrane</keyword>
<dbReference type="PRINTS" id="PR00363">
    <property type="entry name" value="CYTOCHROMEB5"/>
</dbReference>
<dbReference type="GO" id="GO:0046872">
    <property type="term" value="F:metal ion binding"/>
    <property type="evidence" value="ECO:0007669"/>
    <property type="project" value="UniProtKB-KW"/>
</dbReference>
<keyword evidence="10" id="KW-0472">Membrane</keyword>
<name>A0A6P4F979_DRORH</name>
<keyword evidence="8" id="KW-0249">Electron transport</keyword>
<evidence type="ECO:0000256" key="3">
    <source>
        <dbReference type="ARBA" id="ARBA00022617"/>
    </source>
</evidence>
<dbReference type="Pfam" id="PF00173">
    <property type="entry name" value="Cyt-b5"/>
    <property type="match status" value="1"/>
</dbReference>
<sequence length="110" mass="12176">MSKEIRLATVKQHNKPTDLWVVIDNKVYDVTKFRLEHPGGEDTLVDVAGRDATKDFNDVGHSSEAREMLKKYYIGDLDAADIPKKSPISATPTEASYDPAAAPKQCCILN</sequence>
<comment type="similarity">
    <text evidence="12">Belongs to the cytochrome b5 family.</text>
</comment>
<keyword evidence="5" id="KW-0479">Metal-binding</keyword>
<keyword evidence="16" id="KW-1185">Reference proteome</keyword>
<keyword evidence="6" id="KW-0256">Endoplasmic reticulum</keyword>
<dbReference type="SMART" id="SM01117">
    <property type="entry name" value="Cyt-b5"/>
    <property type="match status" value="1"/>
</dbReference>
<evidence type="ECO:0000259" key="14">
    <source>
        <dbReference type="PROSITE" id="PS50255"/>
    </source>
</evidence>
<dbReference type="RefSeq" id="XP_016986980.1">
    <property type="nucleotide sequence ID" value="XM_017131491.1"/>
</dbReference>
<evidence type="ECO:0000256" key="4">
    <source>
        <dbReference type="ARBA" id="ARBA00022692"/>
    </source>
</evidence>
<evidence type="ECO:0000256" key="10">
    <source>
        <dbReference type="ARBA" id="ARBA00023136"/>
    </source>
</evidence>
<dbReference type="EnsemblMetazoa" id="XM_017131491.2">
    <property type="protein sequence ID" value="XP_016986980.1"/>
    <property type="gene ID" value="LOC108050012"/>
</dbReference>
<keyword evidence="9" id="KW-0408">Iron</keyword>
<comment type="subcellular location">
    <subcellularLocation>
        <location evidence="1">Endoplasmic reticulum membrane</location>
        <topology evidence="1">Single-pass membrane protein</topology>
        <orientation evidence="1">Cytoplasmic side</orientation>
    </subcellularLocation>
    <subcellularLocation>
        <location evidence="11">Microsome membrane</location>
        <topology evidence="11">Single-pass membrane protein</topology>
        <orientation evidence="11">Cytoplasmic side</orientation>
    </subcellularLocation>
</comment>
<evidence type="ECO:0000256" key="5">
    <source>
        <dbReference type="ARBA" id="ARBA00022723"/>
    </source>
</evidence>
<dbReference type="AlphaFoldDB" id="A0A6P4F979"/>
<evidence type="ECO:0000313" key="17">
    <source>
        <dbReference type="RefSeq" id="XP_016986980.1"/>
    </source>
</evidence>
<dbReference type="Gene3D" id="3.10.120.10">
    <property type="entry name" value="Cytochrome b5-like heme/steroid binding domain"/>
    <property type="match status" value="1"/>
</dbReference>
<evidence type="ECO:0000256" key="11">
    <source>
        <dbReference type="ARBA" id="ARBA00037877"/>
    </source>
</evidence>
<dbReference type="InterPro" id="IPR050668">
    <property type="entry name" value="Cytochrome_b5"/>
</dbReference>
<evidence type="ECO:0000256" key="7">
    <source>
        <dbReference type="ARBA" id="ARBA00022848"/>
    </source>
</evidence>
<evidence type="ECO:0000313" key="15">
    <source>
        <dbReference type="EnsemblMetazoa" id="XP_016986980.1"/>
    </source>
</evidence>
<dbReference type="SUPFAM" id="SSF55856">
    <property type="entry name" value="Cytochrome b5-like heme/steroid binding domain"/>
    <property type="match status" value="1"/>
</dbReference>
<dbReference type="PANTHER" id="PTHR19359">
    <property type="entry name" value="CYTOCHROME B5"/>
    <property type="match status" value="1"/>
</dbReference>
<evidence type="ECO:0000256" key="1">
    <source>
        <dbReference type="ARBA" id="ARBA00004131"/>
    </source>
</evidence>
<evidence type="ECO:0000256" key="9">
    <source>
        <dbReference type="ARBA" id="ARBA00023004"/>
    </source>
</evidence>
<gene>
    <name evidence="17" type="primary">LOC108050012</name>
    <name evidence="15" type="synonym">108050012</name>
</gene>
<evidence type="ECO:0000313" key="16">
    <source>
        <dbReference type="Proteomes" id="UP001652680"/>
    </source>
</evidence>
<organism evidence="17">
    <name type="scientific">Drosophila rhopaloa</name>
    <name type="common">Fruit fly</name>
    <dbReference type="NCBI Taxonomy" id="1041015"/>
    <lineage>
        <taxon>Eukaryota</taxon>
        <taxon>Metazoa</taxon>
        <taxon>Ecdysozoa</taxon>
        <taxon>Arthropoda</taxon>
        <taxon>Hexapoda</taxon>
        <taxon>Insecta</taxon>
        <taxon>Pterygota</taxon>
        <taxon>Neoptera</taxon>
        <taxon>Endopterygota</taxon>
        <taxon>Diptera</taxon>
        <taxon>Brachycera</taxon>
        <taxon>Muscomorpha</taxon>
        <taxon>Ephydroidea</taxon>
        <taxon>Drosophilidae</taxon>
        <taxon>Drosophila</taxon>
        <taxon>Sophophora</taxon>
    </lineage>
</organism>
<reference evidence="15" key="3">
    <citation type="submission" date="2025-05" db="UniProtKB">
        <authorList>
            <consortium name="EnsemblMetazoa"/>
        </authorList>
    </citation>
    <scope>IDENTIFICATION</scope>
</reference>
<reference evidence="17" key="2">
    <citation type="submission" date="2025-04" db="UniProtKB">
        <authorList>
            <consortium name="RefSeq"/>
        </authorList>
    </citation>
    <scope>IDENTIFICATION</scope>
</reference>
<proteinExistence type="inferred from homology"/>
<dbReference type="GO" id="GO:0020037">
    <property type="term" value="F:heme binding"/>
    <property type="evidence" value="ECO:0007669"/>
    <property type="project" value="TreeGrafter"/>
</dbReference>
<keyword evidence="7" id="KW-0492">Microsome</keyword>
<accession>A0A6P4F979</accession>
<evidence type="ECO:0000256" key="8">
    <source>
        <dbReference type="ARBA" id="ARBA00022982"/>
    </source>
</evidence>
<dbReference type="FunFam" id="3.10.120.10:FF:000002">
    <property type="entry name" value="Cytochrome b5 type B"/>
    <property type="match status" value="1"/>
</dbReference>
<dbReference type="PROSITE" id="PS50255">
    <property type="entry name" value="CYTOCHROME_B5_2"/>
    <property type="match status" value="1"/>
</dbReference>
<dbReference type="InterPro" id="IPR001199">
    <property type="entry name" value="Cyt_B5-like_heme/steroid-bd"/>
</dbReference>
<evidence type="ECO:0000256" key="12">
    <source>
        <dbReference type="ARBA" id="ARBA00038168"/>
    </source>
</evidence>
<dbReference type="InterPro" id="IPR036400">
    <property type="entry name" value="Cyt_B5-like_heme/steroid_sf"/>
</dbReference>
<evidence type="ECO:0000256" key="2">
    <source>
        <dbReference type="ARBA" id="ARBA00022448"/>
    </source>
</evidence>
<reference evidence="16" key="1">
    <citation type="journal article" date="2021" name="Elife">
        <title>Highly contiguous assemblies of 101 drosophilid genomes.</title>
        <authorList>
            <person name="Kim B.Y."/>
            <person name="Wang J.R."/>
            <person name="Miller D.E."/>
            <person name="Barmina O."/>
            <person name="Delaney E."/>
            <person name="Thompson A."/>
            <person name="Comeault A.A."/>
            <person name="Peede D."/>
            <person name="D'Agostino E.R."/>
            <person name="Pelaez J."/>
            <person name="Aguilar J.M."/>
            <person name="Haji D."/>
            <person name="Matsunaga T."/>
            <person name="Armstrong E.E."/>
            <person name="Zych M."/>
            <person name="Ogawa Y."/>
            <person name="Stamenkovic-Radak M."/>
            <person name="Jelic M."/>
            <person name="Veselinovic M.S."/>
            <person name="Tanaskovic M."/>
            <person name="Eric P."/>
            <person name="Gao J.J."/>
            <person name="Katoh T.K."/>
            <person name="Toda M.J."/>
            <person name="Watabe H."/>
            <person name="Watada M."/>
            <person name="Davis J.S."/>
            <person name="Moyle L.C."/>
            <person name="Manoli G."/>
            <person name="Bertolini E."/>
            <person name="Kostal V."/>
            <person name="Hawley R.S."/>
            <person name="Takahashi A."/>
            <person name="Jones C.D."/>
            <person name="Price D.K."/>
            <person name="Whiteman N."/>
            <person name="Kopp A."/>
            <person name="Matute D.R."/>
            <person name="Petrov D.A."/>
        </authorList>
    </citation>
    <scope>NUCLEOTIDE SEQUENCE [LARGE SCALE GENOMIC DNA]</scope>
</reference>
<dbReference type="PANTHER" id="PTHR19359:SF150">
    <property type="entry name" value="CYTOCHROME B5"/>
    <property type="match status" value="1"/>
</dbReference>
<dbReference type="GO" id="GO:0005789">
    <property type="term" value="C:endoplasmic reticulum membrane"/>
    <property type="evidence" value="ECO:0007669"/>
    <property type="project" value="UniProtKB-SubCell"/>
</dbReference>
<dbReference type="OrthoDB" id="260519at2759"/>
<evidence type="ECO:0000256" key="13">
    <source>
        <dbReference type="ARBA" id="ARBA00039806"/>
    </source>
</evidence>
<dbReference type="GeneID" id="108050012"/>
<dbReference type="Proteomes" id="UP001652680">
    <property type="component" value="Unassembled WGS sequence"/>
</dbReference>